<organism evidence="1 2">
    <name type="scientific">Hymenobacter daecheongensis DSM 21074</name>
    <dbReference type="NCBI Taxonomy" id="1121955"/>
    <lineage>
        <taxon>Bacteria</taxon>
        <taxon>Pseudomonadati</taxon>
        <taxon>Bacteroidota</taxon>
        <taxon>Cytophagia</taxon>
        <taxon>Cytophagales</taxon>
        <taxon>Hymenobacteraceae</taxon>
        <taxon>Hymenobacter</taxon>
    </lineage>
</organism>
<dbReference type="RefSeq" id="WP_073112064.1">
    <property type="nucleotide sequence ID" value="NZ_FQYN01000009.1"/>
</dbReference>
<dbReference type="Proteomes" id="UP000184418">
    <property type="component" value="Unassembled WGS sequence"/>
</dbReference>
<protein>
    <submittedName>
        <fullName evidence="1">Uncharacterized protein</fullName>
    </submittedName>
</protein>
<dbReference type="STRING" id="1121955.SAMN02745146_3767"/>
<name>A0A1M6LHT5_9BACT</name>
<dbReference type="AlphaFoldDB" id="A0A1M6LHT5"/>
<evidence type="ECO:0000313" key="2">
    <source>
        <dbReference type="Proteomes" id="UP000184418"/>
    </source>
</evidence>
<sequence length="178" mass="20658">MEAEKVSRHPRVAGRCLTSHTGRKAVIYDNAVDGCCYLRGRGEEVSPFDFTVHNVKGQIFHFVQVDKCMFSDREEIRRCDCLVFNDTVSLFIDFKGNRSYNSRKKGRKSALEQIATSVAWFMNEGLLQEQESVEVIVANGTHNRHPRFNDNIIDKTLELQNRFPTLRIQYNELPFRKL</sequence>
<dbReference type="OrthoDB" id="884792at2"/>
<proteinExistence type="predicted"/>
<gene>
    <name evidence="1" type="ORF">SAMN02745146_3767</name>
</gene>
<dbReference type="EMBL" id="FQYN01000009">
    <property type="protein sequence ID" value="SHJ70766.1"/>
    <property type="molecule type" value="Genomic_DNA"/>
</dbReference>
<accession>A0A1M6LHT5</accession>
<evidence type="ECO:0000313" key="1">
    <source>
        <dbReference type="EMBL" id="SHJ70766.1"/>
    </source>
</evidence>
<keyword evidence="2" id="KW-1185">Reference proteome</keyword>
<reference evidence="1 2" key="1">
    <citation type="submission" date="2016-11" db="EMBL/GenBank/DDBJ databases">
        <authorList>
            <person name="Jaros S."/>
            <person name="Januszkiewicz K."/>
            <person name="Wedrychowicz H."/>
        </authorList>
    </citation>
    <scope>NUCLEOTIDE SEQUENCE [LARGE SCALE GENOMIC DNA]</scope>
    <source>
        <strain evidence="1 2">DSM 21074</strain>
    </source>
</reference>